<keyword evidence="1" id="KW-0969">Cilium</keyword>
<accession>A0A4R1GI57</accession>
<proteinExistence type="predicted"/>
<dbReference type="OrthoDB" id="9796740at2"/>
<name>A0A4R1GI57_9BACT</name>
<keyword evidence="1" id="KW-0966">Cell projection</keyword>
<dbReference type="Proteomes" id="UP000295777">
    <property type="component" value="Unassembled WGS sequence"/>
</dbReference>
<dbReference type="EMBL" id="SMFV01000004">
    <property type="protein sequence ID" value="TCK03892.1"/>
    <property type="molecule type" value="Genomic_DNA"/>
</dbReference>
<protein>
    <submittedName>
        <fullName evidence="1">Flagellar protein FlgJ</fullName>
    </submittedName>
</protein>
<evidence type="ECO:0000313" key="1">
    <source>
        <dbReference type="EMBL" id="TCK03892.1"/>
    </source>
</evidence>
<keyword evidence="2" id="KW-1185">Reference proteome</keyword>
<dbReference type="RefSeq" id="WP_132526817.1">
    <property type="nucleotide sequence ID" value="NZ_SMFV01000004.1"/>
</dbReference>
<comment type="caution">
    <text evidence="1">The sequence shown here is derived from an EMBL/GenBank/DDBJ whole genome shotgun (WGS) entry which is preliminary data.</text>
</comment>
<reference evidence="1 2" key="1">
    <citation type="submission" date="2019-03" db="EMBL/GenBank/DDBJ databases">
        <title>Genomic Encyclopedia of Archaeal and Bacterial Type Strains, Phase II (KMG-II): from individual species to whole genera.</title>
        <authorList>
            <person name="Goeker M."/>
        </authorList>
    </citation>
    <scope>NUCLEOTIDE SEQUENCE [LARGE SCALE GENOMIC DNA]</scope>
    <source>
        <strain evidence="1 2">DSM 24425</strain>
    </source>
</reference>
<dbReference type="AlphaFoldDB" id="A0A4R1GI57"/>
<keyword evidence="1" id="KW-0282">Flagellum</keyword>
<sequence>MVEKIGKAYWDIVSIQQIKEPKEAIKEFEAYLFRIFLKEARKSIPEGLFSSFSSKFYYDLLDMEMAEVASQTDPLKFEILFEKAIASYSQFSKESK</sequence>
<evidence type="ECO:0000313" key="2">
    <source>
        <dbReference type="Proteomes" id="UP000295777"/>
    </source>
</evidence>
<organism evidence="1 2">
    <name type="scientific">Phorcysia thermohydrogeniphila</name>
    <dbReference type="NCBI Taxonomy" id="936138"/>
    <lineage>
        <taxon>Bacteria</taxon>
        <taxon>Pseudomonadati</taxon>
        <taxon>Aquificota</taxon>
        <taxon>Aquificia</taxon>
        <taxon>Desulfurobacteriales</taxon>
        <taxon>Desulfurobacteriaceae</taxon>
        <taxon>Phorcysia</taxon>
    </lineage>
</organism>
<gene>
    <name evidence="1" type="ORF">CLV27_1206</name>
</gene>